<dbReference type="PANTHER" id="PTHR30302">
    <property type="entry name" value="HYDROGENASE 1 MATURATION PROTEASE"/>
    <property type="match status" value="1"/>
</dbReference>
<evidence type="ECO:0000256" key="1">
    <source>
        <dbReference type="ARBA" id="ARBA00006814"/>
    </source>
</evidence>
<organism evidence="5">
    <name type="scientific">candidate division WOR-3 bacterium</name>
    <dbReference type="NCBI Taxonomy" id="2052148"/>
    <lineage>
        <taxon>Bacteria</taxon>
        <taxon>Bacteria division WOR-3</taxon>
    </lineage>
</organism>
<reference evidence="5" key="1">
    <citation type="journal article" date="2020" name="mSystems">
        <title>Genome- and Community-Level Interaction Insights into Carbon Utilization and Element Cycling Functions of Hydrothermarchaeota in Hydrothermal Sediment.</title>
        <authorList>
            <person name="Zhou Z."/>
            <person name="Liu Y."/>
            <person name="Xu W."/>
            <person name="Pan J."/>
            <person name="Luo Z.H."/>
            <person name="Li M."/>
        </authorList>
    </citation>
    <scope>NUCLEOTIDE SEQUENCE [LARGE SCALE GENOMIC DNA]</scope>
    <source>
        <strain evidence="5">SpSt-774</strain>
    </source>
</reference>
<dbReference type="SUPFAM" id="SSF53163">
    <property type="entry name" value="HybD-like"/>
    <property type="match status" value="1"/>
</dbReference>
<evidence type="ECO:0000256" key="4">
    <source>
        <dbReference type="ARBA" id="ARBA00022801"/>
    </source>
</evidence>
<dbReference type="InterPro" id="IPR000671">
    <property type="entry name" value="Peptidase_A31"/>
</dbReference>
<dbReference type="GO" id="GO:0016485">
    <property type="term" value="P:protein processing"/>
    <property type="evidence" value="ECO:0007669"/>
    <property type="project" value="TreeGrafter"/>
</dbReference>
<dbReference type="EC" id="3.4.23.51" evidence="5"/>
<comment type="caution">
    <text evidence="5">The sequence shown here is derived from an EMBL/GenBank/DDBJ whole genome shotgun (WGS) entry which is preliminary data.</text>
</comment>
<dbReference type="Gene3D" id="3.40.50.1450">
    <property type="entry name" value="HybD-like"/>
    <property type="match status" value="1"/>
</dbReference>
<dbReference type="InterPro" id="IPR004420">
    <property type="entry name" value="Pept_A31_hyd_mat_HycI"/>
</dbReference>
<sequence>MSVEDWQRIIKKELKDAAKICILGIGNIQRGDDGAGPLVVAALNLKLKQFCYSNLLLIDGGEVPENFTGKIRDFKPTHTLIIDSCLSGKKPGTIYLVESGKIKNDELSTHKLPLSMLIKFIEESIKSQVIVLGIEPQNLSLGDPPSSEVLKSVQSITEFLLDNLRYHNFQIFISTS</sequence>
<accession>A0A7C4TEB3</accession>
<dbReference type="PRINTS" id="PR00446">
    <property type="entry name" value="HYDRGNUPTAKE"/>
</dbReference>
<comment type="similarity">
    <text evidence="1">Belongs to the peptidase A31 family.</text>
</comment>
<dbReference type="GO" id="GO:0008047">
    <property type="term" value="F:enzyme activator activity"/>
    <property type="evidence" value="ECO:0007669"/>
    <property type="project" value="InterPro"/>
</dbReference>
<evidence type="ECO:0000313" key="5">
    <source>
        <dbReference type="EMBL" id="HGV97710.1"/>
    </source>
</evidence>
<dbReference type="PANTHER" id="PTHR30302:SF1">
    <property type="entry name" value="HYDROGENASE 2 MATURATION PROTEASE"/>
    <property type="match status" value="1"/>
</dbReference>
<dbReference type="Pfam" id="PF01750">
    <property type="entry name" value="HycI"/>
    <property type="match status" value="1"/>
</dbReference>
<proteinExistence type="inferred from homology"/>
<dbReference type="EMBL" id="DTGZ01000098">
    <property type="protein sequence ID" value="HGV97710.1"/>
    <property type="molecule type" value="Genomic_DNA"/>
</dbReference>
<keyword evidence="3" id="KW-0064">Aspartyl protease</keyword>
<dbReference type="AlphaFoldDB" id="A0A7C4TEB3"/>
<evidence type="ECO:0000256" key="3">
    <source>
        <dbReference type="ARBA" id="ARBA00022750"/>
    </source>
</evidence>
<protein>
    <submittedName>
        <fullName evidence="5">Hydrogenase maturation peptidase HycI</fullName>
        <ecNumber evidence="5">3.4.23.51</ecNumber>
    </submittedName>
</protein>
<name>A0A7C4TEB3_UNCW3</name>
<dbReference type="CDD" id="cd06067">
    <property type="entry name" value="H2MP_MemB-H2evol"/>
    <property type="match status" value="1"/>
</dbReference>
<evidence type="ECO:0000256" key="2">
    <source>
        <dbReference type="ARBA" id="ARBA00022670"/>
    </source>
</evidence>
<dbReference type="NCBIfam" id="TIGR00142">
    <property type="entry name" value="hycI"/>
    <property type="match status" value="1"/>
</dbReference>
<dbReference type="NCBIfam" id="TIGR00072">
    <property type="entry name" value="hydrog_prot"/>
    <property type="match status" value="1"/>
</dbReference>
<dbReference type="InterPro" id="IPR023430">
    <property type="entry name" value="Pept_HybD-like_dom_sf"/>
</dbReference>
<dbReference type="GO" id="GO:0004190">
    <property type="term" value="F:aspartic-type endopeptidase activity"/>
    <property type="evidence" value="ECO:0007669"/>
    <property type="project" value="UniProtKB-KW"/>
</dbReference>
<keyword evidence="4 5" id="KW-0378">Hydrolase</keyword>
<keyword evidence="2" id="KW-0645">Protease</keyword>
<gene>
    <name evidence="5" type="primary">hycI</name>
    <name evidence="5" type="ORF">ENV60_05385</name>
</gene>